<dbReference type="Proteomes" id="UP001371456">
    <property type="component" value="Unassembled WGS sequence"/>
</dbReference>
<organism evidence="1 2">
    <name type="scientific">Solanum bulbocastanum</name>
    <name type="common">Wild potato</name>
    <dbReference type="NCBI Taxonomy" id="147425"/>
    <lineage>
        <taxon>Eukaryota</taxon>
        <taxon>Viridiplantae</taxon>
        <taxon>Streptophyta</taxon>
        <taxon>Embryophyta</taxon>
        <taxon>Tracheophyta</taxon>
        <taxon>Spermatophyta</taxon>
        <taxon>Magnoliopsida</taxon>
        <taxon>eudicotyledons</taxon>
        <taxon>Gunneridae</taxon>
        <taxon>Pentapetalae</taxon>
        <taxon>asterids</taxon>
        <taxon>lamiids</taxon>
        <taxon>Solanales</taxon>
        <taxon>Solanaceae</taxon>
        <taxon>Solanoideae</taxon>
        <taxon>Solaneae</taxon>
        <taxon>Solanum</taxon>
    </lineage>
</organism>
<reference evidence="1 2" key="1">
    <citation type="submission" date="2024-02" db="EMBL/GenBank/DDBJ databases">
        <title>de novo genome assembly of Solanum bulbocastanum strain 11H21.</title>
        <authorList>
            <person name="Hosaka A.J."/>
        </authorList>
    </citation>
    <scope>NUCLEOTIDE SEQUENCE [LARGE SCALE GENOMIC DNA]</scope>
    <source>
        <tissue evidence="1">Young leaves</tissue>
    </source>
</reference>
<gene>
    <name evidence="1" type="ORF">RDI58_019900</name>
</gene>
<evidence type="ECO:0000313" key="1">
    <source>
        <dbReference type="EMBL" id="KAK6782104.1"/>
    </source>
</evidence>
<comment type="caution">
    <text evidence="1">The sequence shown here is derived from an EMBL/GenBank/DDBJ whole genome shotgun (WGS) entry which is preliminary data.</text>
</comment>
<dbReference type="AlphaFoldDB" id="A0AAN8T8Z9"/>
<name>A0AAN8T8Z9_SOLBU</name>
<protein>
    <submittedName>
        <fullName evidence="1">Uncharacterized protein</fullName>
    </submittedName>
</protein>
<accession>A0AAN8T8Z9</accession>
<sequence>MYECTTSASISYGTEVVIEALICALPNQPNNIKPLSSIGQLELTGSADWLSDSQLPTQLPVKESAHNPDTKTPAPRNRMPSKIIRSLYFTSFGSSDKARRKWMTMFAHCIHLKDVASFIKCCHV</sequence>
<evidence type="ECO:0000313" key="2">
    <source>
        <dbReference type="Proteomes" id="UP001371456"/>
    </source>
</evidence>
<proteinExistence type="predicted"/>
<dbReference type="EMBL" id="JBANQN010000008">
    <property type="protein sequence ID" value="KAK6782104.1"/>
    <property type="molecule type" value="Genomic_DNA"/>
</dbReference>
<keyword evidence="2" id="KW-1185">Reference proteome</keyword>